<evidence type="ECO:0000256" key="1">
    <source>
        <dbReference type="SAM" id="Phobius"/>
    </source>
</evidence>
<gene>
    <name evidence="2" type="ORF">SAMN05216326_10642</name>
</gene>
<proteinExistence type="predicted"/>
<evidence type="ECO:0000313" key="3">
    <source>
        <dbReference type="Proteomes" id="UP000199345"/>
    </source>
</evidence>
<sequence>MLFEQVFPSKLQNNNQHRSNRAIPALAKIAFSAFVIAKAWQIFLVKRYY</sequence>
<dbReference type="Proteomes" id="UP000199345">
    <property type="component" value="Unassembled WGS sequence"/>
</dbReference>
<organism evidence="2 3">
    <name type="scientific">Nitrosomonas marina</name>
    <dbReference type="NCBI Taxonomy" id="917"/>
    <lineage>
        <taxon>Bacteria</taxon>
        <taxon>Pseudomonadati</taxon>
        <taxon>Pseudomonadota</taxon>
        <taxon>Betaproteobacteria</taxon>
        <taxon>Nitrosomonadales</taxon>
        <taxon>Nitrosomonadaceae</taxon>
        <taxon>Nitrosomonas</taxon>
    </lineage>
</organism>
<evidence type="ECO:0000313" key="2">
    <source>
        <dbReference type="EMBL" id="SES89215.1"/>
    </source>
</evidence>
<name>A0A1I0A509_9PROT</name>
<reference evidence="3" key="1">
    <citation type="submission" date="2016-10" db="EMBL/GenBank/DDBJ databases">
        <authorList>
            <person name="Varghese N."/>
            <person name="Submissions S."/>
        </authorList>
    </citation>
    <scope>NUCLEOTIDE SEQUENCE [LARGE SCALE GENOMIC DNA]</scope>
    <source>
        <strain evidence="3">Nm71</strain>
    </source>
</reference>
<keyword evidence="3" id="KW-1185">Reference proteome</keyword>
<keyword evidence="1" id="KW-0812">Transmembrane</keyword>
<keyword evidence="1" id="KW-1133">Transmembrane helix</keyword>
<accession>A0A1I0A509</accession>
<feature type="transmembrane region" description="Helical" evidence="1">
    <location>
        <begin position="25"/>
        <end position="45"/>
    </location>
</feature>
<dbReference type="EMBL" id="FOIA01000006">
    <property type="protein sequence ID" value="SES89215.1"/>
    <property type="molecule type" value="Genomic_DNA"/>
</dbReference>
<dbReference type="AlphaFoldDB" id="A0A1I0A509"/>
<protein>
    <submittedName>
        <fullName evidence="2">Uncharacterized protein</fullName>
    </submittedName>
</protein>
<keyword evidence="1" id="KW-0472">Membrane</keyword>